<evidence type="ECO:0000256" key="5">
    <source>
        <dbReference type="ARBA" id="ARBA00023163"/>
    </source>
</evidence>
<dbReference type="GO" id="GO:0003677">
    <property type="term" value="F:DNA binding"/>
    <property type="evidence" value="ECO:0007669"/>
    <property type="project" value="UniProtKB-KW"/>
</dbReference>
<dbReference type="GO" id="GO:0005634">
    <property type="term" value="C:nucleus"/>
    <property type="evidence" value="ECO:0007669"/>
    <property type="project" value="UniProtKB-SubCell"/>
</dbReference>
<evidence type="ECO:0000256" key="4">
    <source>
        <dbReference type="ARBA" id="ARBA00023125"/>
    </source>
</evidence>
<evidence type="ECO:0000256" key="1">
    <source>
        <dbReference type="ARBA" id="ARBA00004123"/>
    </source>
</evidence>
<dbReference type="CDD" id="cd14707">
    <property type="entry name" value="bZIP_plant_BZIP46"/>
    <property type="match status" value="1"/>
</dbReference>
<keyword evidence="5" id="KW-0804">Transcription</keyword>
<keyword evidence="2" id="KW-0938">Abscisic acid signaling pathway</keyword>
<dbReference type="InterPro" id="IPR043452">
    <property type="entry name" value="BZIP46-like"/>
</dbReference>
<dbReference type="SMART" id="SM00338">
    <property type="entry name" value="BRLZ"/>
    <property type="match status" value="1"/>
</dbReference>
<dbReference type="EMBL" id="PYDT01000003">
    <property type="protein sequence ID" value="THU65707.1"/>
    <property type="molecule type" value="Genomic_DNA"/>
</dbReference>
<dbReference type="Proteomes" id="UP000317650">
    <property type="component" value="Chromosome 5"/>
</dbReference>
<evidence type="ECO:0000256" key="6">
    <source>
        <dbReference type="ARBA" id="ARBA00023242"/>
    </source>
</evidence>
<evidence type="ECO:0000313" key="10">
    <source>
        <dbReference type="Proteomes" id="UP000317650"/>
    </source>
</evidence>
<keyword evidence="6" id="KW-0539">Nucleus</keyword>
<organism evidence="9 10">
    <name type="scientific">Musa balbisiana</name>
    <name type="common">Banana</name>
    <dbReference type="NCBI Taxonomy" id="52838"/>
    <lineage>
        <taxon>Eukaryota</taxon>
        <taxon>Viridiplantae</taxon>
        <taxon>Streptophyta</taxon>
        <taxon>Embryophyta</taxon>
        <taxon>Tracheophyta</taxon>
        <taxon>Spermatophyta</taxon>
        <taxon>Magnoliopsida</taxon>
        <taxon>Liliopsida</taxon>
        <taxon>Zingiberales</taxon>
        <taxon>Musaceae</taxon>
        <taxon>Musa</taxon>
    </lineage>
</organism>
<evidence type="ECO:0000256" key="3">
    <source>
        <dbReference type="ARBA" id="ARBA00023015"/>
    </source>
</evidence>
<keyword evidence="3" id="KW-0805">Transcription regulation</keyword>
<evidence type="ECO:0000259" key="8">
    <source>
        <dbReference type="PROSITE" id="PS00036"/>
    </source>
</evidence>
<dbReference type="STRING" id="52838.A0A4S8JU75"/>
<dbReference type="GO" id="GO:0045893">
    <property type="term" value="P:positive regulation of DNA-templated transcription"/>
    <property type="evidence" value="ECO:0007669"/>
    <property type="project" value="InterPro"/>
</dbReference>
<dbReference type="SUPFAM" id="SSF57959">
    <property type="entry name" value="Leucine zipper domain"/>
    <property type="match status" value="1"/>
</dbReference>
<feature type="domain" description="BZIP" evidence="8">
    <location>
        <begin position="139"/>
        <end position="154"/>
    </location>
</feature>
<dbReference type="Pfam" id="PF00170">
    <property type="entry name" value="bZIP_1"/>
    <property type="match status" value="1"/>
</dbReference>
<proteinExistence type="predicted"/>
<keyword evidence="4" id="KW-0238">DNA-binding</keyword>
<accession>A0A4S8JU75</accession>
<dbReference type="PROSITE" id="PS00036">
    <property type="entry name" value="BZIP_BASIC"/>
    <property type="match status" value="1"/>
</dbReference>
<dbReference type="Gene3D" id="1.20.5.170">
    <property type="match status" value="1"/>
</dbReference>
<dbReference type="GO" id="GO:0003700">
    <property type="term" value="F:DNA-binding transcription factor activity"/>
    <property type="evidence" value="ECO:0007669"/>
    <property type="project" value="InterPro"/>
</dbReference>
<name>A0A4S8JU75_MUSBA</name>
<comment type="caution">
    <text evidence="9">The sequence shown here is derived from an EMBL/GenBank/DDBJ whole genome shotgun (WGS) entry which is preliminary data.</text>
</comment>
<dbReference type="AlphaFoldDB" id="A0A4S8JU75"/>
<dbReference type="InterPro" id="IPR004827">
    <property type="entry name" value="bZIP"/>
</dbReference>
<keyword evidence="7" id="KW-0175">Coiled coil</keyword>
<reference evidence="9 10" key="1">
    <citation type="journal article" date="2019" name="Nat. Plants">
        <title>Genome sequencing of Musa balbisiana reveals subgenome evolution and function divergence in polyploid bananas.</title>
        <authorList>
            <person name="Yao X."/>
        </authorList>
    </citation>
    <scope>NUCLEOTIDE SEQUENCE [LARGE SCALE GENOMIC DNA]</scope>
    <source>
        <strain evidence="10">cv. DH-PKW</strain>
        <tissue evidence="9">Leaves</tissue>
    </source>
</reference>
<comment type="subcellular location">
    <subcellularLocation>
        <location evidence="1">Nucleus</location>
    </subcellularLocation>
</comment>
<keyword evidence="10" id="KW-1185">Reference proteome</keyword>
<evidence type="ECO:0000313" key="9">
    <source>
        <dbReference type="EMBL" id="THU65707.1"/>
    </source>
</evidence>
<dbReference type="InterPro" id="IPR046347">
    <property type="entry name" value="bZIP_sf"/>
</dbReference>
<dbReference type="PANTHER" id="PTHR22952">
    <property type="entry name" value="CAMP-RESPONSE ELEMENT BINDING PROTEIN-RELATED"/>
    <property type="match status" value="1"/>
</dbReference>
<evidence type="ECO:0000256" key="7">
    <source>
        <dbReference type="SAM" id="Coils"/>
    </source>
</evidence>
<dbReference type="GO" id="GO:0009738">
    <property type="term" value="P:abscisic acid-activated signaling pathway"/>
    <property type="evidence" value="ECO:0007669"/>
    <property type="project" value="UniProtKB-KW"/>
</dbReference>
<sequence>MEEVWKNITHNSLYQDKPMTPVDCYRHHHPTSSPSFRGMILQDFPAGPLNRPLTISPLAVEELPVPPPPSPPALPQTVVNLNPGLEFQHLVADANSRSNASNSNGQYSSAFSPTGLFSCCSNREMMMESLAIGIDRKHKRLIKNRESAARSRARKQAYPSFSSTAYTIQLELEVTHLKEENAKLKRQNEELQLRLAMATQQPKRNTLQRSSTPPF</sequence>
<gene>
    <name evidence="9" type="ORF">C4D60_Mb05t06480</name>
</gene>
<protein>
    <recommendedName>
        <fullName evidence="8">BZIP domain-containing protein</fullName>
    </recommendedName>
</protein>
<dbReference type="PANTHER" id="PTHR22952:SF433">
    <property type="entry name" value="PROTEIN FD"/>
    <property type="match status" value="1"/>
</dbReference>
<evidence type="ECO:0000256" key="2">
    <source>
        <dbReference type="ARBA" id="ARBA00022682"/>
    </source>
</evidence>
<feature type="coiled-coil region" evidence="7">
    <location>
        <begin position="167"/>
        <end position="201"/>
    </location>
</feature>